<dbReference type="GO" id="GO:0008641">
    <property type="term" value="F:ubiquitin-like modifier activating enzyme activity"/>
    <property type="evidence" value="ECO:0007669"/>
    <property type="project" value="InterPro"/>
</dbReference>
<dbReference type="Pfam" id="PF00899">
    <property type="entry name" value="ThiF"/>
    <property type="match status" value="1"/>
</dbReference>
<reference evidence="4" key="1">
    <citation type="journal article" date="2014" name="Front. Microbiol.">
        <title>High frequency of phylogenetically diverse reductive dehalogenase-homologous genes in deep subseafloor sedimentary metagenomes.</title>
        <authorList>
            <person name="Kawai M."/>
            <person name="Futagami T."/>
            <person name="Toyoda A."/>
            <person name="Takaki Y."/>
            <person name="Nishi S."/>
            <person name="Hori S."/>
            <person name="Arai W."/>
            <person name="Tsubouchi T."/>
            <person name="Morono Y."/>
            <person name="Uchiyama I."/>
            <person name="Ito T."/>
            <person name="Fujiyama A."/>
            <person name="Inagaki F."/>
            <person name="Takami H."/>
        </authorList>
    </citation>
    <scope>NUCLEOTIDE SEQUENCE</scope>
    <source>
        <strain evidence="4">Expedition CK06-06</strain>
    </source>
</reference>
<keyword evidence="2" id="KW-1133">Transmembrane helix</keyword>
<protein>
    <recommendedName>
        <fullName evidence="3">THIF-type NAD/FAD binding fold domain-containing protein</fullName>
    </recommendedName>
</protein>
<feature type="domain" description="THIF-type NAD/FAD binding fold" evidence="3">
    <location>
        <begin position="10"/>
        <end position="238"/>
    </location>
</feature>
<feature type="transmembrane region" description="Helical" evidence="2">
    <location>
        <begin position="30"/>
        <end position="56"/>
    </location>
</feature>
<dbReference type="PANTHER" id="PTHR10953:SF102">
    <property type="entry name" value="ADENYLYLTRANSFERASE AND SULFURTRANSFERASE MOCS3"/>
    <property type="match status" value="1"/>
</dbReference>
<dbReference type="SUPFAM" id="SSF69572">
    <property type="entry name" value="Activating enzymes of the ubiquitin-like proteins"/>
    <property type="match status" value="1"/>
</dbReference>
<evidence type="ECO:0000256" key="1">
    <source>
        <dbReference type="ARBA" id="ARBA00009919"/>
    </source>
</evidence>
<proteinExistence type="inferred from homology"/>
<dbReference type="PANTHER" id="PTHR10953">
    <property type="entry name" value="UBIQUITIN-ACTIVATING ENZYME E1"/>
    <property type="match status" value="1"/>
</dbReference>
<keyword evidence="2" id="KW-0472">Membrane</keyword>
<keyword evidence="2" id="KW-0812">Transmembrane</keyword>
<dbReference type="InterPro" id="IPR000594">
    <property type="entry name" value="ThiF_NAD_FAD-bd"/>
</dbReference>
<evidence type="ECO:0000256" key="2">
    <source>
        <dbReference type="SAM" id="Phobius"/>
    </source>
</evidence>
<gene>
    <name evidence="4" type="ORF">S03H2_00701</name>
</gene>
<evidence type="ECO:0000313" key="4">
    <source>
        <dbReference type="EMBL" id="GAH28151.1"/>
    </source>
</evidence>
<evidence type="ECO:0000259" key="3">
    <source>
        <dbReference type="Pfam" id="PF00899"/>
    </source>
</evidence>
<dbReference type="GO" id="GO:0004792">
    <property type="term" value="F:thiosulfate-cyanide sulfurtransferase activity"/>
    <property type="evidence" value="ECO:0007669"/>
    <property type="project" value="TreeGrafter"/>
</dbReference>
<dbReference type="InterPro" id="IPR035985">
    <property type="entry name" value="Ubiquitin-activating_enz"/>
</dbReference>
<dbReference type="InterPro" id="IPR045886">
    <property type="entry name" value="ThiF/MoeB/HesA"/>
</dbReference>
<comment type="similarity">
    <text evidence="1">Belongs to the HesA/MoeB/ThiF family.</text>
</comment>
<dbReference type="CDD" id="cd00757">
    <property type="entry name" value="ThiF_MoeB_HesA_family"/>
    <property type="match status" value="1"/>
</dbReference>
<dbReference type="Gene3D" id="3.40.50.720">
    <property type="entry name" value="NAD(P)-binding Rossmann-like Domain"/>
    <property type="match status" value="1"/>
</dbReference>
<dbReference type="GO" id="GO:0016779">
    <property type="term" value="F:nucleotidyltransferase activity"/>
    <property type="evidence" value="ECO:0007669"/>
    <property type="project" value="TreeGrafter"/>
</dbReference>
<dbReference type="EMBL" id="BARU01000161">
    <property type="protein sequence ID" value="GAH28151.1"/>
    <property type="molecule type" value="Genomic_DNA"/>
</dbReference>
<organism evidence="4">
    <name type="scientific">marine sediment metagenome</name>
    <dbReference type="NCBI Taxonomy" id="412755"/>
    <lineage>
        <taxon>unclassified sequences</taxon>
        <taxon>metagenomes</taxon>
        <taxon>ecological metagenomes</taxon>
    </lineage>
</organism>
<dbReference type="FunFam" id="3.40.50.720:FF:000080">
    <property type="entry name" value="Thiazole biosynthesis adenylyltransferase ThiF"/>
    <property type="match status" value="1"/>
</dbReference>
<dbReference type="AlphaFoldDB" id="X1E4G3"/>
<sequence>MLNEKELRRYDRQIMIFGKYAQEKLKKARVAIVGVGGLGSPISIYLTAAGIGYLFLIDEQKPKLSNLNRQILYGEEDLNKKVKSVSAKEKLKQLNSQIKIKTWTKRICRENVEDLLNDVDIVVDALDNFETRYLLNEFCVKGRKPLIHAAVEGFYGQITTIVPGKTACLRCLFPNAPKKIKFPIIGVTAGLFGILEANEVIKLITGYGDNLRGKLFTYDLRQNKAECIEIKPNPSCPVCSESFGLRHQ</sequence>
<dbReference type="GO" id="GO:0005737">
    <property type="term" value="C:cytoplasm"/>
    <property type="evidence" value="ECO:0007669"/>
    <property type="project" value="TreeGrafter"/>
</dbReference>
<comment type="caution">
    <text evidence="4">The sequence shown here is derived from an EMBL/GenBank/DDBJ whole genome shotgun (WGS) entry which is preliminary data.</text>
</comment>
<accession>X1E4G3</accession>
<name>X1E4G3_9ZZZZ</name>